<evidence type="ECO:0000256" key="7">
    <source>
        <dbReference type="ARBA" id="ARBA00023136"/>
    </source>
</evidence>
<dbReference type="InterPro" id="IPR007208">
    <property type="entry name" value="MrpF/PhaF-like"/>
</dbReference>
<evidence type="ECO:0000256" key="8">
    <source>
        <dbReference type="SAM" id="Phobius"/>
    </source>
</evidence>
<evidence type="ECO:0000256" key="5">
    <source>
        <dbReference type="ARBA" id="ARBA00022692"/>
    </source>
</evidence>
<dbReference type="Pfam" id="PF04066">
    <property type="entry name" value="MrpF_PhaF"/>
    <property type="match status" value="1"/>
</dbReference>
<keyword evidence="10" id="KW-1185">Reference proteome</keyword>
<dbReference type="PANTHER" id="PTHR34702:SF1">
    <property type="entry name" value="NA(+)_H(+) ANTIPORTER SUBUNIT F"/>
    <property type="match status" value="1"/>
</dbReference>
<reference evidence="9 10" key="1">
    <citation type="submission" date="2020-04" db="EMBL/GenBank/DDBJ databases">
        <title>Draft Whole-Genome sequence of Marichromatium bheemlicum DSM 18632, type strain.</title>
        <authorList>
            <person name="Kyndt J.A."/>
            <person name="Meyer T.E."/>
        </authorList>
    </citation>
    <scope>NUCLEOTIDE SEQUENCE [LARGE SCALE GENOMIC DNA]</scope>
    <source>
        <strain evidence="9 10">DSM 18632</strain>
    </source>
</reference>
<keyword evidence="6 8" id="KW-1133">Transmembrane helix</keyword>
<keyword evidence="4" id="KW-1003">Cell membrane</keyword>
<comment type="similarity">
    <text evidence="2">Belongs to the CPA3 antiporters (TC 2.A.63) subunit F family.</text>
</comment>
<accession>A0ABX1I997</accession>
<comment type="caution">
    <text evidence="9">The sequence shown here is derived from an EMBL/GenBank/DDBJ whole genome shotgun (WGS) entry which is preliminary data.</text>
</comment>
<feature type="transmembrane region" description="Helical" evidence="8">
    <location>
        <begin position="43"/>
        <end position="76"/>
    </location>
</feature>
<name>A0ABX1I997_9GAMM</name>
<gene>
    <name evidence="9" type="ORF">HF203_05940</name>
</gene>
<evidence type="ECO:0000256" key="3">
    <source>
        <dbReference type="ARBA" id="ARBA00022448"/>
    </source>
</evidence>
<dbReference type="RefSeq" id="WP_168667636.1">
    <property type="nucleotide sequence ID" value="NZ_JAAXKX010000006.1"/>
</dbReference>
<keyword evidence="7 8" id="KW-0472">Membrane</keyword>
<organism evidence="9 10">
    <name type="scientific">Marichromatium bheemlicum</name>
    <dbReference type="NCBI Taxonomy" id="365339"/>
    <lineage>
        <taxon>Bacteria</taxon>
        <taxon>Pseudomonadati</taxon>
        <taxon>Pseudomonadota</taxon>
        <taxon>Gammaproteobacteria</taxon>
        <taxon>Chromatiales</taxon>
        <taxon>Chromatiaceae</taxon>
        <taxon>Marichromatium</taxon>
    </lineage>
</organism>
<sequence length="86" mass="8681">MKTLALIAALALLASMSLGLIQVLRGPSAADRMMGVQLLGTNGIGVLLLLAIALGLPALLDVALIFALLAAVAAAALTRRRLQGPP</sequence>
<dbReference type="EMBL" id="JAAXKX010000006">
    <property type="protein sequence ID" value="NKN32760.1"/>
    <property type="molecule type" value="Genomic_DNA"/>
</dbReference>
<evidence type="ECO:0000313" key="9">
    <source>
        <dbReference type="EMBL" id="NKN32760.1"/>
    </source>
</evidence>
<keyword evidence="3" id="KW-0813">Transport</keyword>
<evidence type="ECO:0000256" key="4">
    <source>
        <dbReference type="ARBA" id="ARBA00022475"/>
    </source>
</evidence>
<proteinExistence type="inferred from homology"/>
<evidence type="ECO:0000313" key="10">
    <source>
        <dbReference type="Proteomes" id="UP000740754"/>
    </source>
</evidence>
<keyword evidence="5 8" id="KW-0812">Transmembrane</keyword>
<protein>
    <submittedName>
        <fullName evidence="9">Multiple resistance and pH regulation protein F</fullName>
    </submittedName>
</protein>
<comment type="subcellular location">
    <subcellularLocation>
        <location evidence="1">Cell membrane</location>
        <topology evidence="1">Multi-pass membrane protein</topology>
    </subcellularLocation>
</comment>
<evidence type="ECO:0000256" key="6">
    <source>
        <dbReference type="ARBA" id="ARBA00022989"/>
    </source>
</evidence>
<dbReference type="PANTHER" id="PTHR34702">
    <property type="entry name" value="NA(+)/H(+) ANTIPORTER SUBUNIT F1"/>
    <property type="match status" value="1"/>
</dbReference>
<evidence type="ECO:0000256" key="2">
    <source>
        <dbReference type="ARBA" id="ARBA00009212"/>
    </source>
</evidence>
<dbReference type="Proteomes" id="UP000740754">
    <property type="component" value="Unassembled WGS sequence"/>
</dbReference>
<evidence type="ECO:0000256" key="1">
    <source>
        <dbReference type="ARBA" id="ARBA00004651"/>
    </source>
</evidence>